<evidence type="ECO:0000313" key="2">
    <source>
        <dbReference type="Proteomes" id="UP001371305"/>
    </source>
</evidence>
<comment type="caution">
    <text evidence="1">The sequence shown here is derived from an EMBL/GenBank/DDBJ whole genome shotgun (WGS) entry which is preliminary data.</text>
</comment>
<dbReference type="Proteomes" id="UP001371305">
    <property type="component" value="Unassembled WGS sequence"/>
</dbReference>
<organism evidence="1 2">
    <name type="scientific">Luteolibacter soli</name>
    <dbReference type="NCBI Taxonomy" id="3135280"/>
    <lineage>
        <taxon>Bacteria</taxon>
        <taxon>Pseudomonadati</taxon>
        <taxon>Verrucomicrobiota</taxon>
        <taxon>Verrucomicrobiia</taxon>
        <taxon>Verrucomicrobiales</taxon>
        <taxon>Verrucomicrobiaceae</taxon>
        <taxon>Luteolibacter</taxon>
    </lineage>
</organism>
<sequence length="310" mass="33259">MKPPSTRHSLAILLLASGSLIPSLRALEIDSAARERLGLRTAALEKCAVAPTSPAFGSVISPATLIDLLRQRETAKATADLSKEALARAEKLFTNGELVARKDVDAARSQQLQDQAVIQGLEDRISLEWGSAFTAMPAADQASLIKDLLERKRFLVRMTASAHRWTDAAPAGASLYLAGRADPLHTETIYPATTTDPAFQTPAFLAIFTTQGTALPVGATASGALDLLGQAQEGVLVPESAVVFFESRAWIFRMHGKDHEFERIEIPIDHPVAGGWYVSKEQAGKDEVVISGAQVLLSQEALANQPAEEE</sequence>
<proteinExistence type="predicted"/>
<keyword evidence="2" id="KW-1185">Reference proteome</keyword>
<dbReference type="EMBL" id="JBBUKT010000015">
    <property type="protein sequence ID" value="MEK7954057.1"/>
    <property type="molecule type" value="Genomic_DNA"/>
</dbReference>
<gene>
    <name evidence="1" type="ORF">WKV53_26310</name>
</gene>
<accession>A0ABU9B1Z6</accession>
<dbReference type="RefSeq" id="WP_341407823.1">
    <property type="nucleotide sequence ID" value="NZ_JBBUKT010000015.1"/>
</dbReference>
<name>A0ABU9B1Z6_9BACT</name>
<evidence type="ECO:0000313" key="1">
    <source>
        <dbReference type="EMBL" id="MEK7954057.1"/>
    </source>
</evidence>
<reference evidence="1 2" key="1">
    <citation type="submission" date="2024-04" db="EMBL/GenBank/DDBJ databases">
        <title>Luteolibacter sp. isolated from soil.</title>
        <authorList>
            <person name="An J."/>
        </authorList>
    </citation>
    <scope>NUCLEOTIDE SEQUENCE [LARGE SCALE GENOMIC DNA]</scope>
    <source>
        <strain evidence="1 2">Y139</strain>
    </source>
</reference>
<protein>
    <submittedName>
        <fullName evidence="1">Uncharacterized protein</fullName>
    </submittedName>
</protein>